<name>A0ABR3LYN5_9TELE</name>
<evidence type="ECO:0000259" key="1">
    <source>
        <dbReference type="Pfam" id="PF03539"/>
    </source>
</evidence>
<accession>A0ABR3LYN5</accession>
<comment type="caution">
    <text evidence="2">The sequence shown here is derived from an EMBL/GenBank/DDBJ whole genome shotgun (WGS) entry which is preliminary data.</text>
</comment>
<dbReference type="Gene3D" id="3.10.10.10">
    <property type="entry name" value="HIV Type 1 Reverse Transcriptase, subunit A, domain 1"/>
    <property type="match status" value="1"/>
</dbReference>
<dbReference type="Pfam" id="PF03539">
    <property type="entry name" value="Spuma_A9PTase"/>
    <property type="match status" value="1"/>
</dbReference>
<proteinExistence type="predicted"/>
<protein>
    <recommendedName>
        <fullName evidence="1">Peptidase A9 domain-containing protein</fullName>
    </recommendedName>
</protein>
<dbReference type="Proteomes" id="UP001558613">
    <property type="component" value="Unassembled WGS sequence"/>
</dbReference>
<dbReference type="InterPro" id="IPR043502">
    <property type="entry name" value="DNA/RNA_pol_sf"/>
</dbReference>
<evidence type="ECO:0000313" key="2">
    <source>
        <dbReference type="EMBL" id="KAL1257993.1"/>
    </source>
</evidence>
<gene>
    <name evidence="2" type="ORF">QQF64_011237</name>
</gene>
<dbReference type="PANTHER" id="PTHR37984">
    <property type="entry name" value="PROTEIN CBG26694"/>
    <property type="match status" value="1"/>
</dbReference>
<dbReference type="EMBL" id="JAYMGO010000017">
    <property type="protein sequence ID" value="KAL1257993.1"/>
    <property type="molecule type" value="Genomic_DNA"/>
</dbReference>
<dbReference type="InterPro" id="IPR001641">
    <property type="entry name" value="Spumavirus_A9"/>
</dbReference>
<evidence type="ECO:0000313" key="3">
    <source>
        <dbReference type="Proteomes" id="UP001558613"/>
    </source>
</evidence>
<feature type="domain" description="Peptidase A9" evidence="1">
    <location>
        <begin position="6"/>
        <end position="65"/>
    </location>
</feature>
<dbReference type="PANTHER" id="PTHR37984:SF5">
    <property type="entry name" value="PROTEIN NYNRIN-LIKE"/>
    <property type="match status" value="1"/>
</dbReference>
<dbReference type="InterPro" id="IPR050951">
    <property type="entry name" value="Retrovirus_Pol_polyprotein"/>
</dbReference>
<reference evidence="2 3" key="1">
    <citation type="submission" date="2023-09" db="EMBL/GenBank/DDBJ databases">
        <authorList>
            <person name="Wang M."/>
        </authorList>
    </citation>
    <scope>NUCLEOTIDE SEQUENCE [LARGE SCALE GENOMIC DNA]</scope>
    <source>
        <strain evidence="2">GT-2023</strain>
        <tissue evidence="2">Liver</tissue>
    </source>
</reference>
<sequence>MPPVSLEKSPISGPGKAALSALLLKYRDIFSSSMQKAGKCNLIKHHIRTGEQAPIKQHAYHVSPEKHSEIERQVAGLLVEGVIEESRSPWASPVVLVKKKCGTWRFALIIDA</sequence>
<keyword evidence="3" id="KW-1185">Reference proteome</keyword>
<organism evidence="2 3">
    <name type="scientific">Cirrhinus molitorella</name>
    <name type="common">mud carp</name>
    <dbReference type="NCBI Taxonomy" id="172907"/>
    <lineage>
        <taxon>Eukaryota</taxon>
        <taxon>Metazoa</taxon>
        <taxon>Chordata</taxon>
        <taxon>Craniata</taxon>
        <taxon>Vertebrata</taxon>
        <taxon>Euteleostomi</taxon>
        <taxon>Actinopterygii</taxon>
        <taxon>Neopterygii</taxon>
        <taxon>Teleostei</taxon>
        <taxon>Ostariophysi</taxon>
        <taxon>Cypriniformes</taxon>
        <taxon>Cyprinidae</taxon>
        <taxon>Labeoninae</taxon>
        <taxon>Labeonini</taxon>
        <taxon>Cirrhinus</taxon>
    </lineage>
</organism>
<dbReference type="SUPFAM" id="SSF56672">
    <property type="entry name" value="DNA/RNA polymerases"/>
    <property type="match status" value="1"/>
</dbReference>